<dbReference type="KEGG" id="hazt:125178283"/>
<keyword evidence="1" id="KW-1185">Reference proteome</keyword>
<evidence type="ECO:0000313" key="1">
    <source>
        <dbReference type="Proteomes" id="UP000694843"/>
    </source>
</evidence>
<dbReference type="OrthoDB" id="10523344at2759"/>
<name>A0A979FM97_HYAAZ</name>
<reference evidence="2" key="1">
    <citation type="submission" date="2025-08" db="UniProtKB">
        <authorList>
            <consortium name="RefSeq"/>
        </authorList>
    </citation>
    <scope>IDENTIFICATION</scope>
</reference>
<dbReference type="AlphaFoldDB" id="A0A979FM97"/>
<organism evidence="1 2">
    <name type="scientific">Hyalella azteca</name>
    <name type="common">Amphipod</name>
    <dbReference type="NCBI Taxonomy" id="294128"/>
    <lineage>
        <taxon>Eukaryota</taxon>
        <taxon>Metazoa</taxon>
        <taxon>Ecdysozoa</taxon>
        <taxon>Arthropoda</taxon>
        <taxon>Crustacea</taxon>
        <taxon>Multicrustacea</taxon>
        <taxon>Malacostraca</taxon>
        <taxon>Eumalacostraca</taxon>
        <taxon>Peracarida</taxon>
        <taxon>Amphipoda</taxon>
        <taxon>Senticaudata</taxon>
        <taxon>Talitrida</taxon>
        <taxon>Talitroidea</taxon>
        <taxon>Hyalellidae</taxon>
        <taxon>Hyalella</taxon>
    </lineage>
</organism>
<proteinExistence type="predicted"/>
<dbReference type="Proteomes" id="UP000694843">
    <property type="component" value="Unplaced"/>
</dbReference>
<dbReference type="RefSeq" id="XP_047737626.1">
    <property type="nucleotide sequence ID" value="XM_047881670.1"/>
</dbReference>
<dbReference type="GeneID" id="125178283"/>
<accession>A0A979FM97</accession>
<sequence>MPAAAPQLLLNSCTDKSNGVVTSCMGDNLGDSPHSQKAWMSSLTTKRDSTYSSMSERSVSPMHSARNSLCSSAGYASQLVSPNMDAPHLPLPPLPHASGQLTLSLTHHAGVAGGGKLVINIIEARGLTHPHQWGAVMVLL</sequence>
<evidence type="ECO:0000313" key="2">
    <source>
        <dbReference type="RefSeq" id="XP_047737626.1"/>
    </source>
</evidence>
<protein>
    <submittedName>
        <fullName evidence="2">Uncharacterized protein LOC125178283</fullName>
    </submittedName>
</protein>
<gene>
    <name evidence="2" type="primary">LOC125178283</name>
</gene>